<gene>
    <name evidence="4" type="primary">DNASE2</name>
    <name evidence="4" type="ORF">GZH46_00897</name>
</gene>
<comment type="similarity">
    <text evidence="1">Belongs to the DNase II family.</text>
</comment>
<proteinExistence type="inferred from homology"/>
<keyword evidence="2" id="KW-0378">Hydrolase</keyword>
<evidence type="ECO:0000256" key="3">
    <source>
        <dbReference type="SAM" id="SignalP"/>
    </source>
</evidence>
<dbReference type="Proteomes" id="UP000825002">
    <property type="component" value="Unassembled WGS sequence"/>
</dbReference>
<keyword evidence="3" id="KW-0732">Signal</keyword>
<evidence type="ECO:0000313" key="5">
    <source>
        <dbReference type="Proteomes" id="UP000825002"/>
    </source>
</evidence>
<dbReference type="EMBL" id="JAIFTH010000122">
    <property type="protein sequence ID" value="KAG9510552.1"/>
    <property type="molecule type" value="Genomic_DNA"/>
</dbReference>
<feature type="signal peptide" evidence="3">
    <location>
        <begin position="1"/>
        <end position="23"/>
    </location>
</feature>
<evidence type="ECO:0000313" key="4">
    <source>
        <dbReference type="EMBL" id="KAG9510552.1"/>
    </source>
</evidence>
<comment type="caution">
    <text evidence="4">The sequence shown here is derived from an EMBL/GenBank/DDBJ whole genome shotgun (WGS) entry which is preliminary data.</text>
</comment>
<dbReference type="PANTHER" id="PTHR10858:SF23">
    <property type="entry name" value="DEOXYRIBONUCLEASE II"/>
    <property type="match status" value="1"/>
</dbReference>
<dbReference type="PANTHER" id="PTHR10858">
    <property type="entry name" value="DEOXYRIBONUCLEASE II"/>
    <property type="match status" value="1"/>
</dbReference>
<keyword evidence="5" id="KW-1185">Reference proteome</keyword>
<organism evidence="4 5">
    <name type="scientific">Fragariocoptes setiger</name>
    <dbReference type="NCBI Taxonomy" id="1670756"/>
    <lineage>
        <taxon>Eukaryota</taxon>
        <taxon>Metazoa</taxon>
        <taxon>Ecdysozoa</taxon>
        <taxon>Arthropoda</taxon>
        <taxon>Chelicerata</taxon>
        <taxon>Arachnida</taxon>
        <taxon>Acari</taxon>
        <taxon>Acariformes</taxon>
        <taxon>Trombidiformes</taxon>
        <taxon>Prostigmata</taxon>
        <taxon>Eupodina</taxon>
        <taxon>Eriophyoidea</taxon>
        <taxon>Phytoptidae</taxon>
        <taxon>Fragariocoptes</taxon>
    </lineage>
</organism>
<feature type="chain" id="PRO_5046183102" evidence="3">
    <location>
        <begin position="24"/>
        <end position="398"/>
    </location>
</feature>
<reference evidence="4 5" key="1">
    <citation type="submission" date="2020-10" db="EMBL/GenBank/DDBJ databases">
        <authorList>
            <person name="Klimov P.B."/>
            <person name="Dyachkov S.M."/>
            <person name="Chetverikov P.E."/>
        </authorList>
    </citation>
    <scope>NUCLEOTIDE SEQUENCE [LARGE SCALE GENOMIC DNA]</scope>
    <source>
        <strain evidence="4">BMOC 18-1129-001#AD2665</strain>
        <tissue evidence="4">Entire mites</tissue>
    </source>
</reference>
<dbReference type="Pfam" id="PF03265">
    <property type="entry name" value="DNase_II"/>
    <property type="match status" value="1"/>
</dbReference>
<sequence length="398" mass="45026">MYFRSATLCTPLLLLLIIYCATSGGLQRRLKRQSYGCINDHGEIVDWALAYQVAVADTSYLQLSGARIKGQPRSRRTPNDGWIMTGIDIRHPDSMVRRTLDPVYNNQSKVDFMFYNDQPPQGAAAVRTKTRAHAKGVLVMDIKNDIGFWLRHSLPRFPVPIENSVDDMFERNLGSYSQLFMCITLKPSVALKTIADHLITMRVHSFQNRFSKAALKLAPVLKDAVTLRKRFEKTTDQTLHSSFRSYSGQNITLFSKTKDFQFDIYVEAAKAMHNDMLVTAWRQGSGNFMPSQCDLSSSKVNNVESFEYFDNATGTKYEWPITKEHSKWAITHTANNGALFCVGDLNRVDTQFMRGGGLMCIDNKQIHDAFSSLVRTYCGCGPESAHVICDEEKWAAPK</sequence>
<accession>A0ABQ7SAZ2</accession>
<evidence type="ECO:0000256" key="1">
    <source>
        <dbReference type="ARBA" id="ARBA00007527"/>
    </source>
</evidence>
<name>A0ABQ7SAZ2_9ACAR</name>
<evidence type="ECO:0000256" key="2">
    <source>
        <dbReference type="ARBA" id="ARBA00022801"/>
    </source>
</evidence>
<dbReference type="InterPro" id="IPR004947">
    <property type="entry name" value="DNase_II"/>
</dbReference>
<feature type="non-terminal residue" evidence="4">
    <location>
        <position position="1"/>
    </location>
</feature>
<protein>
    <submittedName>
        <fullName evidence="4">Deoxyribonuclease-2-alpha</fullName>
    </submittedName>
</protein>